<name>A0A101NCE1_9ACTN</name>
<evidence type="ECO:0000313" key="1">
    <source>
        <dbReference type="EMBL" id="KUM90374.1"/>
    </source>
</evidence>
<dbReference type="EMBL" id="LMWM01000003">
    <property type="protein sequence ID" value="KUM90374.1"/>
    <property type="molecule type" value="Genomic_DNA"/>
</dbReference>
<evidence type="ECO:0000313" key="2">
    <source>
        <dbReference type="Proteomes" id="UP000053039"/>
    </source>
</evidence>
<comment type="caution">
    <text evidence="1">The sequence shown here is derived from an EMBL/GenBank/DDBJ whole genome shotgun (WGS) entry which is preliminary data.</text>
</comment>
<sequence length="122" mass="13852">MLDHFLPYQEVTCRIERSALVGVLEARRDLVRESEGQSLIQSLLEQLVIGLMAHAITVEICHPRQDRIGGIDVDRMKVMLRLQHVQVSLERVSVDGEVLLDGRFADQILQGLYLTGYSRVLL</sequence>
<dbReference type="Proteomes" id="UP000053039">
    <property type="component" value="Unassembled WGS sequence"/>
</dbReference>
<reference evidence="1 2" key="1">
    <citation type="submission" date="2015-10" db="EMBL/GenBank/DDBJ databases">
        <title>Draft genome sequence of Streptomyces pseudovenezuelae DSM 40212, type strain for the species Streptomyces pseudovenezuelae.</title>
        <authorList>
            <person name="Ruckert C."/>
            <person name="Winkler A."/>
            <person name="Kalinowski J."/>
            <person name="Kampfer P."/>
            <person name="Glaeser S."/>
        </authorList>
    </citation>
    <scope>NUCLEOTIDE SEQUENCE [LARGE SCALE GENOMIC DNA]</scope>
    <source>
        <strain evidence="1 2">DSM 40212</strain>
    </source>
</reference>
<protein>
    <submittedName>
        <fullName evidence="1">Uncharacterized protein</fullName>
    </submittedName>
</protein>
<proteinExistence type="predicted"/>
<gene>
    <name evidence="1" type="ORF">AQI94_00755</name>
</gene>
<dbReference type="AlphaFoldDB" id="A0A101NCE1"/>
<organism evidence="1 2">
    <name type="scientific">Streptomyces pseudovenezuelae</name>
    <dbReference type="NCBI Taxonomy" id="67350"/>
    <lineage>
        <taxon>Bacteria</taxon>
        <taxon>Bacillati</taxon>
        <taxon>Actinomycetota</taxon>
        <taxon>Actinomycetes</taxon>
        <taxon>Kitasatosporales</taxon>
        <taxon>Streptomycetaceae</taxon>
        <taxon>Streptomyces</taxon>
        <taxon>Streptomyces aurantiacus group</taxon>
    </lineage>
</organism>
<accession>A0A101NCE1</accession>